<evidence type="ECO:0000256" key="1">
    <source>
        <dbReference type="ARBA" id="ARBA00004651"/>
    </source>
</evidence>
<name>A0ABR8R429_9BACI</name>
<keyword evidence="5 7" id="KW-1133">Transmembrane helix</keyword>
<dbReference type="InterPro" id="IPR020846">
    <property type="entry name" value="MFS_dom"/>
</dbReference>
<dbReference type="InterPro" id="IPR050171">
    <property type="entry name" value="MFS_Transporters"/>
</dbReference>
<feature type="transmembrane region" description="Helical" evidence="7">
    <location>
        <begin position="299"/>
        <end position="315"/>
    </location>
</feature>
<dbReference type="EMBL" id="JACSQO010000001">
    <property type="protein sequence ID" value="MBD7942533.1"/>
    <property type="molecule type" value="Genomic_DNA"/>
</dbReference>
<keyword evidence="2" id="KW-0813">Transport</keyword>
<feature type="transmembrane region" description="Helical" evidence="7">
    <location>
        <begin position="321"/>
        <end position="338"/>
    </location>
</feature>
<evidence type="ECO:0000259" key="8">
    <source>
        <dbReference type="PROSITE" id="PS50850"/>
    </source>
</evidence>
<sequence>MSFNKFHLTIRIRLLLLFITSLATMAVIPYLIIYLSHQVGTLVTGILFLFVMFANVIGSLLGGFISDRIGRKKVILYAELIIFLGFIGVAFANSPWYLSPYVTFVFFLFIQFSSGSSLPVYQALIIDITSPEDRRTVYTYSYWIRNTAIAIGSLIGAFLFFDYPFYLFLGVALCTLISVFITFFFIQETYTPNIEANHEKTNSSVKRIIHSYRIIFSQRAFTIFSIASLFIISVEEQLTNYIGVRLTKEIKNPVPFFINFSWEIDGANLLGLLKAENTLLVVFLTVIIGKVMQKFKDRSILLIGLLFFFVGYVVISFNTTPFILILAMLLASIGEIMYMPIKQTLLANLVPNESRSTYLAFYEISSIIGISTAGIFMIISSWLPAIVLTLMMGIMGIISITIFYNLTKDQ</sequence>
<evidence type="ECO:0000256" key="5">
    <source>
        <dbReference type="ARBA" id="ARBA00022989"/>
    </source>
</evidence>
<dbReference type="PROSITE" id="PS00216">
    <property type="entry name" value="SUGAR_TRANSPORT_1"/>
    <property type="match status" value="1"/>
</dbReference>
<feature type="transmembrane region" description="Helical" evidence="7">
    <location>
        <begin position="269"/>
        <end position="287"/>
    </location>
</feature>
<dbReference type="Pfam" id="PF07690">
    <property type="entry name" value="MFS_1"/>
    <property type="match status" value="2"/>
</dbReference>
<evidence type="ECO:0000256" key="4">
    <source>
        <dbReference type="ARBA" id="ARBA00022692"/>
    </source>
</evidence>
<comment type="caution">
    <text evidence="9">The sequence shown here is derived from an EMBL/GenBank/DDBJ whole genome shotgun (WGS) entry which is preliminary data.</text>
</comment>
<gene>
    <name evidence="9" type="ORF">H9650_00215</name>
</gene>
<feature type="transmembrane region" description="Helical" evidence="7">
    <location>
        <begin position="359"/>
        <end position="379"/>
    </location>
</feature>
<dbReference type="InterPro" id="IPR036259">
    <property type="entry name" value="MFS_trans_sf"/>
</dbReference>
<reference evidence="9 10" key="1">
    <citation type="submission" date="2020-08" db="EMBL/GenBank/DDBJ databases">
        <title>A Genomic Blueprint of the Chicken Gut Microbiome.</title>
        <authorList>
            <person name="Gilroy R."/>
            <person name="Ravi A."/>
            <person name="Getino M."/>
            <person name="Pursley I."/>
            <person name="Horton D.L."/>
            <person name="Alikhan N.-F."/>
            <person name="Baker D."/>
            <person name="Gharbi K."/>
            <person name="Hall N."/>
            <person name="Watson M."/>
            <person name="Adriaenssens E.M."/>
            <person name="Foster-Nyarko E."/>
            <person name="Jarju S."/>
            <person name="Secka A."/>
            <person name="Antonio M."/>
            <person name="Oren A."/>
            <person name="Chaudhuri R."/>
            <person name="La Ragione R.M."/>
            <person name="Hildebrand F."/>
            <person name="Pallen M.J."/>
        </authorList>
    </citation>
    <scope>NUCLEOTIDE SEQUENCE [LARGE SCALE GENOMIC DNA]</scope>
    <source>
        <strain evidence="9 10">Sa2BUA9</strain>
    </source>
</reference>
<feature type="transmembrane region" description="Helical" evidence="7">
    <location>
        <begin position="74"/>
        <end position="92"/>
    </location>
</feature>
<comment type="subcellular location">
    <subcellularLocation>
        <location evidence="1">Cell membrane</location>
        <topology evidence="1">Multi-pass membrane protein</topology>
    </subcellularLocation>
</comment>
<feature type="transmembrane region" description="Helical" evidence="7">
    <location>
        <begin position="12"/>
        <end position="33"/>
    </location>
</feature>
<dbReference type="PANTHER" id="PTHR23517:SF3">
    <property type="entry name" value="INTEGRAL MEMBRANE TRANSPORT PROTEIN"/>
    <property type="match status" value="1"/>
</dbReference>
<dbReference type="Gene3D" id="1.20.1250.20">
    <property type="entry name" value="MFS general substrate transporter like domains"/>
    <property type="match status" value="1"/>
</dbReference>
<keyword evidence="10" id="KW-1185">Reference proteome</keyword>
<organism evidence="9 10">
    <name type="scientific">Psychrobacillus faecigallinarum</name>
    <dbReference type="NCBI Taxonomy" id="2762235"/>
    <lineage>
        <taxon>Bacteria</taxon>
        <taxon>Bacillati</taxon>
        <taxon>Bacillota</taxon>
        <taxon>Bacilli</taxon>
        <taxon>Bacillales</taxon>
        <taxon>Bacillaceae</taxon>
        <taxon>Psychrobacillus</taxon>
    </lineage>
</organism>
<dbReference type="RefSeq" id="WP_191696314.1">
    <property type="nucleotide sequence ID" value="NZ_JACSQO010000001.1"/>
</dbReference>
<accession>A0ABR8R429</accession>
<feature type="domain" description="Major facilitator superfamily (MFS) profile" evidence="8">
    <location>
        <begin position="1"/>
        <end position="410"/>
    </location>
</feature>
<feature type="transmembrane region" description="Helical" evidence="7">
    <location>
        <begin position="167"/>
        <end position="186"/>
    </location>
</feature>
<evidence type="ECO:0000256" key="2">
    <source>
        <dbReference type="ARBA" id="ARBA00022448"/>
    </source>
</evidence>
<feature type="transmembrane region" description="Helical" evidence="7">
    <location>
        <begin position="98"/>
        <end position="121"/>
    </location>
</feature>
<dbReference type="SUPFAM" id="SSF103473">
    <property type="entry name" value="MFS general substrate transporter"/>
    <property type="match status" value="1"/>
</dbReference>
<dbReference type="PROSITE" id="PS50850">
    <property type="entry name" value="MFS"/>
    <property type="match status" value="1"/>
</dbReference>
<evidence type="ECO:0000256" key="7">
    <source>
        <dbReference type="SAM" id="Phobius"/>
    </source>
</evidence>
<evidence type="ECO:0000256" key="6">
    <source>
        <dbReference type="ARBA" id="ARBA00023136"/>
    </source>
</evidence>
<proteinExistence type="predicted"/>
<keyword evidence="3" id="KW-1003">Cell membrane</keyword>
<feature type="transmembrane region" description="Helical" evidence="7">
    <location>
        <begin position="385"/>
        <end position="406"/>
    </location>
</feature>
<evidence type="ECO:0000313" key="10">
    <source>
        <dbReference type="Proteomes" id="UP000640786"/>
    </source>
</evidence>
<dbReference type="Proteomes" id="UP000640786">
    <property type="component" value="Unassembled WGS sequence"/>
</dbReference>
<keyword evidence="4 7" id="KW-0812">Transmembrane</keyword>
<keyword evidence="6 7" id="KW-0472">Membrane</keyword>
<evidence type="ECO:0000313" key="9">
    <source>
        <dbReference type="EMBL" id="MBD7942533.1"/>
    </source>
</evidence>
<dbReference type="InterPro" id="IPR011701">
    <property type="entry name" value="MFS"/>
</dbReference>
<feature type="transmembrane region" description="Helical" evidence="7">
    <location>
        <begin position="39"/>
        <end position="62"/>
    </location>
</feature>
<dbReference type="InterPro" id="IPR005829">
    <property type="entry name" value="Sugar_transporter_CS"/>
</dbReference>
<feature type="transmembrane region" description="Helical" evidence="7">
    <location>
        <begin position="216"/>
        <end position="234"/>
    </location>
</feature>
<dbReference type="PANTHER" id="PTHR23517">
    <property type="entry name" value="RESISTANCE PROTEIN MDTM, PUTATIVE-RELATED-RELATED"/>
    <property type="match status" value="1"/>
</dbReference>
<protein>
    <submittedName>
        <fullName evidence="9">MFS transporter</fullName>
    </submittedName>
</protein>
<evidence type="ECO:0000256" key="3">
    <source>
        <dbReference type="ARBA" id="ARBA00022475"/>
    </source>
</evidence>
<feature type="transmembrane region" description="Helical" evidence="7">
    <location>
        <begin position="142"/>
        <end position="161"/>
    </location>
</feature>